<dbReference type="NCBIfam" id="TIGR00140">
    <property type="entry name" value="hupD"/>
    <property type="match status" value="1"/>
</dbReference>
<gene>
    <name evidence="7" type="ORF">AAEY27_03755</name>
</gene>
<keyword evidence="4" id="KW-0479">Metal-binding</keyword>
<accession>A0ABZ3B6S2</accession>
<sequence length="165" mass="17653">MSILVLGVGNILLSDEAIGVRVVEALEQRYHLPENVEVLDGGTAGMELLGAMANRDHLIIADAIVSQKSVPGTVICLRNDAVPTLFRNKISPHQLGLSDVLSALRFTGEFPQKLTLIGVIPLSLEPHIGMTPVVEASLEKALQAVLDALRESGVQPRLREAKHAG</sequence>
<reference evidence="7 8" key="1">
    <citation type="submission" date="2024-04" db="EMBL/GenBank/DDBJ databases">
        <title>Kosakonia calanthae sp. nov., a halophilic bacterium isolated from leaves of Calanthe tiplacata.</title>
        <authorList>
            <person name="Wu P."/>
        </authorList>
    </citation>
    <scope>NUCLEOTIDE SEQUENCE [LARGE SCALE GENOMIC DNA]</scope>
    <source>
        <strain evidence="7 8">BYX6</strain>
    </source>
</reference>
<dbReference type="Proteomes" id="UP001466893">
    <property type="component" value="Chromosome"/>
</dbReference>
<keyword evidence="6 7" id="KW-0378">Hydrolase</keyword>
<dbReference type="PRINTS" id="PR00446">
    <property type="entry name" value="HYDRGNUPTAKE"/>
</dbReference>
<keyword evidence="8" id="KW-1185">Reference proteome</keyword>
<keyword evidence="3" id="KW-0645">Protease</keyword>
<dbReference type="GO" id="GO:0016787">
    <property type="term" value="F:hydrolase activity"/>
    <property type="evidence" value="ECO:0007669"/>
    <property type="project" value="UniProtKB-KW"/>
</dbReference>
<dbReference type="InterPro" id="IPR023430">
    <property type="entry name" value="Pept_HybD-like_dom_sf"/>
</dbReference>
<evidence type="ECO:0000256" key="3">
    <source>
        <dbReference type="ARBA" id="ARBA00022670"/>
    </source>
</evidence>
<keyword evidence="2" id="KW-0533">Nickel</keyword>
<dbReference type="PANTHER" id="PTHR30302:SF1">
    <property type="entry name" value="HYDROGENASE 2 MATURATION PROTEASE"/>
    <property type="match status" value="1"/>
</dbReference>
<dbReference type="InterPro" id="IPR004419">
    <property type="entry name" value="Pept_A31_hyd_express"/>
</dbReference>
<dbReference type="CDD" id="cd06062">
    <property type="entry name" value="H2MP_MemB-H2up"/>
    <property type="match status" value="1"/>
</dbReference>
<protein>
    <submittedName>
        <fullName evidence="7">HyaD/HybD family hydrogenase maturation endopeptidase</fullName>
        <ecNumber evidence="7">3.4.23.-</ecNumber>
    </submittedName>
</protein>
<name>A0ABZ3B6S2_9ENTR</name>
<dbReference type="NCBIfam" id="NF007777">
    <property type="entry name" value="PRK10466.1"/>
    <property type="match status" value="1"/>
</dbReference>
<dbReference type="Gene3D" id="3.40.50.1450">
    <property type="entry name" value="HybD-like"/>
    <property type="match status" value="1"/>
</dbReference>
<evidence type="ECO:0000256" key="4">
    <source>
        <dbReference type="ARBA" id="ARBA00022723"/>
    </source>
</evidence>
<dbReference type="Pfam" id="PF01750">
    <property type="entry name" value="HycI"/>
    <property type="match status" value="1"/>
</dbReference>
<dbReference type="RefSeq" id="WP_342323583.1">
    <property type="nucleotide sequence ID" value="NZ_CP151800.1"/>
</dbReference>
<dbReference type="SUPFAM" id="SSF53163">
    <property type="entry name" value="HybD-like"/>
    <property type="match status" value="1"/>
</dbReference>
<keyword evidence="5" id="KW-0064">Aspartyl protease</keyword>
<proteinExistence type="inferred from homology"/>
<evidence type="ECO:0000256" key="2">
    <source>
        <dbReference type="ARBA" id="ARBA00022596"/>
    </source>
</evidence>
<organism evidence="7 8">
    <name type="scientific">Kosakonia calanthes</name>
    <dbReference type="NCBI Taxonomy" id="3139408"/>
    <lineage>
        <taxon>Bacteria</taxon>
        <taxon>Pseudomonadati</taxon>
        <taxon>Pseudomonadota</taxon>
        <taxon>Gammaproteobacteria</taxon>
        <taxon>Enterobacterales</taxon>
        <taxon>Enterobacteriaceae</taxon>
        <taxon>Kosakonia</taxon>
    </lineage>
</organism>
<dbReference type="EMBL" id="CP151800">
    <property type="protein sequence ID" value="WZV99025.1"/>
    <property type="molecule type" value="Genomic_DNA"/>
</dbReference>
<dbReference type="InterPro" id="IPR000671">
    <property type="entry name" value="Peptidase_A31"/>
</dbReference>
<comment type="similarity">
    <text evidence="1">Belongs to the peptidase A31 family.</text>
</comment>
<evidence type="ECO:0000313" key="7">
    <source>
        <dbReference type="EMBL" id="WZV99025.1"/>
    </source>
</evidence>
<evidence type="ECO:0000256" key="6">
    <source>
        <dbReference type="ARBA" id="ARBA00022801"/>
    </source>
</evidence>
<evidence type="ECO:0000256" key="5">
    <source>
        <dbReference type="ARBA" id="ARBA00022750"/>
    </source>
</evidence>
<dbReference type="EC" id="3.4.23.-" evidence="7"/>
<dbReference type="PANTHER" id="PTHR30302">
    <property type="entry name" value="HYDROGENASE 1 MATURATION PROTEASE"/>
    <property type="match status" value="1"/>
</dbReference>
<evidence type="ECO:0000313" key="8">
    <source>
        <dbReference type="Proteomes" id="UP001466893"/>
    </source>
</evidence>
<evidence type="ECO:0000256" key="1">
    <source>
        <dbReference type="ARBA" id="ARBA00006814"/>
    </source>
</evidence>
<dbReference type="NCBIfam" id="TIGR00072">
    <property type="entry name" value="hydrog_prot"/>
    <property type="match status" value="1"/>
</dbReference>